<accession>A0A1I5M012</accession>
<dbReference type="Pfam" id="PF13472">
    <property type="entry name" value="Lipase_GDSL_2"/>
    <property type="match status" value="1"/>
</dbReference>
<feature type="domain" description="SGNH hydrolase-type esterase" evidence="1">
    <location>
        <begin position="31"/>
        <end position="190"/>
    </location>
</feature>
<keyword evidence="3" id="KW-1185">Reference proteome</keyword>
<evidence type="ECO:0000313" key="2">
    <source>
        <dbReference type="EMBL" id="SFP02737.1"/>
    </source>
</evidence>
<evidence type="ECO:0000313" key="3">
    <source>
        <dbReference type="Proteomes" id="UP000199306"/>
    </source>
</evidence>
<sequence length="237" mass="26644">MLRRKFLQTSLAIPIALKKPVKVTGMTETIEVINAGVGGNNTIDLLNRIEKDCMAHHPDLTILMIGTNDMNSRKYIPLAEYETNLRKIIGIIKQSGSRILLMTILPVYEPYLFKRHNPDFYQPEGHFQRKAKVNELIRKLALEYDLQFLDIHQVFQKIGNVGLSPDSLIKNEANSQSTDGVHPTAQGYKVIATAVYAYLSDKFKSGKIVCFGDSITIGDGKAEGENYPAYLKKMLNN</sequence>
<dbReference type="PANTHER" id="PTHR30383">
    <property type="entry name" value="THIOESTERASE 1/PROTEASE 1/LYSOPHOSPHOLIPASE L1"/>
    <property type="match status" value="1"/>
</dbReference>
<name>A0A1I5M012_9BACT</name>
<gene>
    <name evidence="2" type="ORF">SAMN04515674_10142</name>
</gene>
<dbReference type="Gene3D" id="3.40.50.1110">
    <property type="entry name" value="SGNH hydrolase"/>
    <property type="match status" value="1"/>
</dbReference>
<dbReference type="OrthoDB" id="9794725at2"/>
<dbReference type="InterPro" id="IPR036514">
    <property type="entry name" value="SGNH_hydro_sf"/>
</dbReference>
<dbReference type="GO" id="GO:0004622">
    <property type="term" value="F:phosphatidylcholine lysophospholipase activity"/>
    <property type="evidence" value="ECO:0007669"/>
    <property type="project" value="TreeGrafter"/>
</dbReference>
<dbReference type="SUPFAM" id="SSF52266">
    <property type="entry name" value="SGNH hydrolase"/>
    <property type="match status" value="2"/>
</dbReference>
<dbReference type="AlphaFoldDB" id="A0A1I5M012"/>
<dbReference type="EMBL" id="FOXH01000001">
    <property type="protein sequence ID" value="SFP02737.1"/>
    <property type="molecule type" value="Genomic_DNA"/>
</dbReference>
<dbReference type="InterPro" id="IPR051532">
    <property type="entry name" value="Ester_Hydrolysis_Enzymes"/>
</dbReference>
<reference evidence="2 3" key="1">
    <citation type="submission" date="2016-10" db="EMBL/GenBank/DDBJ databases">
        <authorList>
            <person name="de Groot N.N."/>
        </authorList>
    </citation>
    <scope>NUCLEOTIDE SEQUENCE [LARGE SCALE GENOMIC DNA]</scope>
    <source>
        <strain evidence="3">E92,LMG 26720,CCM 7988</strain>
    </source>
</reference>
<evidence type="ECO:0000259" key="1">
    <source>
        <dbReference type="Pfam" id="PF13472"/>
    </source>
</evidence>
<organism evidence="2 3">
    <name type="scientific">Pseudarcicella hirudinis</name>
    <dbReference type="NCBI Taxonomy" id="1079859"/>
    <lineage>
        <taxon>Bacteria</taxon>
        <taxon>Pseudomonadati</taxon>
        <taxon>Bacteroidota</taxon>
        <taxon>Cytophagia</taxon>
        <taxon>Cytophagales</taxon>
        <taxon>Flectobacillaceae</taxon>
        <taxon>Pseudarcicella</taxon>
    </lineage>
</organism>
<protein>
    <submittedName>
        <fullName evidence="2">Lysophospholipase L1</fullName>
    </submittedName>
</protein>
<dbReference type="STRING" id="1079859.SAMN04515674_10142"/>
<dbReference type="InterPro" id="IPR013830">
    <property type="entry name" value="SGNH_hydro"/>
</dbReference>
<dbReference type="Proteomes" id="UP000199306">
    <property type="component" value="Unassembled WGS sequence"/>
</dbReference>
<dbReference type="PANTHER" id="PTHR30383:SF5">
    <property type="entry name" value="SGNH HYDROLASE-TYPE ESTERASE DOMAIN-CONTAINING PROTEIN"/>
    <property type="match status" value="1"/>
</dbReference>
<dbReference type="RefSeq" id="WP_092011909.1">
    <property type="nucleotide sequence ID" value="NZ_FOXH01000001.1"/>
</dbReference>
<proteinExistence type="predicted"/>